<feature type="signal peptide" evidence="1">
    <location>
        <begin position="1"/>
        <end position="20"/>
    </location>
</feature>
<evidence type="ECO:0000313" key="3">
    <source>
        <dbReference type="EMBL" id="MDR7150027.1"/>
    </source>
</evidence>
<dbReference type="EMBL" id="JAVDWU010000003">
    <property type="protein sequence ID" value="MDR7150027.1"/>
    <property type="molecule type" value="Genomic_DNA"/>
</dbReference>
<dbReference type="Proteomes" id="UP001265700">
    <property type="component" value="Unassembled WGS sequence"/>
</dbReference>
<keyword evidence="4" id="KW-1185">Reference proteome</keyword>
<dbReference type="RefSeq" id="WP_310315045.1">
    <property type="nucleotide sequence ID" value="NZ_JAVDWU010000003.1"/>
</dbReference>
<accession>A0ABU1WL51</accession>
<dbReference type="Pfam" id="PF16036">
    <property type="entry name" value="Chalcone_3"/>
    <property type="match status" value="1"/>
</dbReference>
<protein>
    <recommendedName>
        <fullName evidence="2">Chalcone isomerase domain-containing protein</fullName>
    </recommendedName>
</protein>
<evidence type="ECO:0000313" key="4">
    <source>
        <dbReference type="Proteomes" id="UP001265700"/>
    </source>
</evidence>
<keyword evidence="1" id="KW-0732">Signal</keyword>
<dbReference type="InterPro" id="IPR016087">
    <property type="entry name" value="Chalcone_isomerase"/>
</dbReference>
<proteinExistence type="predicted"/>
<comment type="caution">
    <text evidence="3">The sequence shown here is derived from an EMBL/GenBank/DDBJ whole genome shotgun (WGS) entry which is preliminary data.</text>
</comment>
<evidence type="ECO:0000259" key="2">
    <source>
        <dbReference type="Pfam" id="PF16036"/>
    </source>
</evidence>
<name>A0ABU1WL51_9BURK</name>
<organism evidence="3 4">
    <name type="scientific">Hydrogenophaga palleronii</name>
    <dbReference type="NCBI Taxonomy" id="65655"/>
    <lineage>
        <taxon>Bacteria</taxon>
        <taxon>Pseudomonadati</taxon>
        <taxon>Pseudomonadota</taxon>
        <taxon>Betaproteobacteria</taxon>
        <taxon>Burkholderiales</taxon>
        <taxon>Comamonadaceae</taxon>
        <taxon>Hydrogenophaga</taxon>
    </lineage>
</organism>
<reference evidence="3 4" key="1">
    <citation type="submission" date="2023-07" db="EMBL/GenBank/DDBJ databases">
        <title>Sorghum-associated microbial communities from plants grown in Nebraska, USA.</title>
        <authorList>
            <person name="Schachtman D."/>
        </authorList>
    </citation>
    <scope>NUCLEOTIDE SEQUENCE [LARGE SCALE GENOMIC DNA]</scope>
    <source>
        <strain evidence="3 4">4249</strain>
    </source>
</reference>
<feature type="chain" id="PRO_5046589304" description="Chalcone isomerase domain-containing protein" evidence="1">
    <location>
        <begin position="21"/>
        <end position="182"/>
    </location>
</feature>
<sequence length="182" mass="20086">MSTLLIAIAAWMPASLLASAPEPTVSAALQGKSGTDKVRLRVWGFEVYDARLFTVNGFNAEQFGDHRFGLELSYLRSFKGGDIAERSVDEMRNVTEMEPGQSDRWLKAMSTLFPDVQRGDRITGVHVPGSGARFYLNDRLLGDIADEAFSRSFFGIWLSPKTSQPRMRETLIGQTGGAPRAP</sequence>
<evidence type="ECO:0000256" key="1">
    <source>
        <dbReference type="SAM" id="SignalP"/>
    </source>
</evidence>
<feature type="domain" description="Chalcone isomerase" evidence="2">
    <location>
        <begin position="43"/>
        <end position="173"/>
    </location>
</feature>
<gene>
    <name evidence="3" type="ORF">J2W49_001982</name>
</gene>